<dbReference type="PANTHER" id="PTHR36721">
    <property type="entry name" value="PROLINE-RICH FAMILY PROTEIN"/>
    <property type="match status" value="1"/>
</dbReference>
<dbReference type="GeneID" id="5724298"/>
<dbReference type="PANTHER" id="PTHR36721:SF1">
    <property type="entry name" value="OS04G0446401 PROTEIN"/>
    <property type="match status" value="1"/>
</dbReference>
<dbReference type="AlphaFoldDB" id="A0A2K3D7N9"/>
<name>A0A2K3D7N9_CHLRE</name>
<evidence type="ECO:0000313" key="4">
    <source>
        <dbReference type="Proteomes" id="UP000006906"/>
    </source>
</evidence>
<dbReference type="SUPFAM" id="SSF55486">
    <property type="entry name" value="Metalloproteases ('zincins'), catalytic domain"/>
    <property type="match status" value="1"/>
</dbReference>
<dbReference type="Pfam" id="PF05548">
    <property type="entry name" value="Peptidase_M11"/>
    <property type="match status" value="1"/>
</dbReference>
<dbReference type="Proteomes" id="UP000006906">
    <property type="component" value="Chromosome 11"/>
</dbReference>
<proteinExistence type="predicted"/>
<feature type="domain" description="Peptidase M11 gametolysin" evidence="2">
    <location>
        <begin position="164"/>
        <end position="452"/>
    </location>
</feature>
<gene>
    <name evidence="3" type="ORF">CHLRE_11g467684v5</name>
</gene>
<feature type="compositionally biased region" description="Basic residues" evidence="1">
    <location>
        <begin position="701"/>
        <end position="720"/>
    </location>
</feature>
<feature type="compositionally biased region" description="Pro residues" evidence="1">
    <location>
        <begin position="624"/>
        <end position="642"/>
    </location>
</feature>
<reference evidence="3 4" key="1">
    <citation type="journal article" date="2007" name="Science">
        <title>The Chlamydomonas genome reveals the evolution of key animal and plant functions.</title>
        <authorList>
            <person name="Merchant S.S."/>
            <person name="Prochnik S.E."/>
            <person name="Vallon O."/>
            <person name="Harris E.H."/>
            <person name="Karpowicz S.J."/>
            <person name="Witman G.B."/>
            <person name="Terry A."/>
            <person name="Salamov A."/>
            <person name="Fritz-Laylin L.K."/>
            <person name="Marechal-Drouard L."/>
            <person name="Marshall W.F."/>
            <person name="Qu L.H."/>
            <person name="Nelson D.R."/>
            <person name="Sanderfoot A.A."/>
            <person name="Spalding M.H."/>
            <person name="Kapitonov V.V."/>
            <person name="Ren Q."/>
            <person name="Ferris P."/>
            <person name="Lindquist E."/>
            <person name="Shapiro H."/>
            <person name="Lucas S.M."/>
            <person name="Grimwood J."/>
            <person name="Schmutz J."/>
            <person name="Cardol P."/>
            <person name="Cerutti H."/>
            <person name="Chanfreau G."/>
            <person name="Chen C.L."/>
            <person name="Cognat V."/>
            <person name="Croft M.T."/>
            <person name="Dent R."/>
            <person name="Dutcher S."/>
            <person name="Fernandez E."/>
            <person name="Fukuzawa H."/>
            <person name="Gonzalez-Ballester D."/>
            <person name="Gonzalez-Halphen D."/>
            <person name="Hallmann A."/>
            <person name="Hanikenne M."/>
            <person name="Hippler M."/>
            <person name="Inwood W."/>
            <person name="Jabbari K."/>
            <person name="Kalanon M."/>
            <person name="Kuras R."/>
            <person name="Lefebvre P.A."/>
            <person name="Lemaire S.D."/>
            <person name="Lobanov A.V."/>
            <person name="Lohr M."/>
            <person name="Manuell A."/>
            <person name="Meier I."/>
            <person name="Mets L."/>
            <person name="Mittag M."/>
            <person name="Mittelmeier T."/>
            <person name="Moroney J.V."/>
            <person name="Moseley J."/>
            <person name="Napoli C."/>
            <person name="Nedelcu A.M."/>
            <person name="Niyogi K."/>
            <person name="Novoselov S.V."/>
            <person name="Paulsen I.T."/>
            <person name="Pazour G."/>
            <person name="Purton S."/>
            <person name="Ral J.P."/>
            <person name="Riano-Pachon D.M."/>
            <person name="Riekhof W."/>
            <person name="Rymarquis L."/>
            <person name="Schroda M."/>
            <person name="Stern D."/>
            <person name="Umen J."/>
            <person name="Willows R."/>
            <person name="Wilson N."/>
            <person name="Zimmer S.L."/>
            <person name="Allmer J."/>
            <person name="Balk J."/>
            <person name="Bisova K."/>
            <person name="Chen C.J."/>
            <person name="Elias M."/>
            <person name="Gendler K."/>
            <person name="Hauser C."/>
            <person name="Lamb M.R."/>
            <person name="Ledford H."/>
            <person name="Long J.C."/>
            <person name="Minagawa J."/>
            <person name="Page M.D."/>
            <person name="Pan J."/>
            <person name="Pootakham W."/>
            <person name="Roje S."/>
            <person name="Rose A."/>
            <person name="Stahlberg E."/>
            <person name="Terauchi A.M."/>
            <person name="Yang P."/>
            <person name="Ball S."/>
            <person name="Bowler C."/>
            <person name="Dieckmann C.L."/>
            <person name="Gladyshev V.N."/>
            <person name="Green P."/>
            <person name="Jorgensen R."/>
            <person name="Mayfield S."/>
            <person name="Mueller-Roeber B."/>
            <person name="Rajamani S."/>
            <person name="Sayre R.T."/>
            <person name="Brokstein P."/>
            <person name="Dubchak I."/>
            <person name="Goodstein D."/>
            <person name="Hornick L."/>
            <person name="Huang Y.W."/>
            <person name="Jhaveri J."/>
            <person name="Luo Y."/>
            <person name="Martinez D."/>
            <person name="Ngau W.C."/>
            <person name="Otillar B."/>
            <person name="Poliakov A."/>
            <person name="Porter A."/>
            <person name="Szajkowski L."/>
            <person name="Werner G."/>
            <person name="Zhou K."/>
            <person name="Grigoriev I.V."/>
            <person name="Rokhsar D.S."/>
            <person name="Grossman A.R."/>
        </authorList>
    </citation>
    <scope>NUCLEOTIDE SEQUENCE [LARGE SCALE GENOMIC DNA]</scope>
    <source>
        <strain evidence="4">CC-503</strain>
    </source>
</reference>
<feature type="compositionally biased region" description="Pro residues" evidence="1">
    <location>
        <begin position="666"/>
        <end position="679"/>
    </location>
</feature>
<organism evidence="3 4">
    <name type="scientific">Chlamydomonas reinhardtii</name>
    <name type="common">Chlamydomonas smithii</name>
    <dbReference type="NCBI Taxonomy" id="3055"/>
    <lineage>
        <taxon>Eukaryota</taxon>
        <taxon>Viridiplantae</taxon>
        <taxon>Chlorophyta</taxon>
        <taxon>core chlorophytes</taxon>
        <taxon>Chlorophyceae</taxon>
        <taxon>CS clade</taxon>
        <taxon>Chlamydomonadales</taxon>
        <taxon>Chlamydomonadaceae</taxon>
        <taxon>Chlamydomonas</taxon>
    </lineage>
</organism>
<feature type="compositionally biased region" description="Low complexity" evidence="1">
    <location>
        <begin position="138"/>
        <end position="160"/>
    </location>
</feature>
<dbReference type="InterPro" id="IPR008752">
    <property type="entry name" value="Peptidase_M11"/>
</dbReference>
<feature type="region of interest" description="Disordered" evidence="1">
    <location>
        <begin position="550"/>
        <end position="720"/>
    </location>
</feature>
<keyword evidence="4" id="KW-1185">Reference proteome</keyword>
<dbReference type="ExpressionAtlas" id="A0A2K3D7N9">
    <property type="expression patterns" value="differential"/>
</dbReference>
<dbReference type="OrthoDB" id="535741at2759"/>
<dbReference type="Gramene" id="PNW76547">
    <property type="protein sequence ID" value="PNW76547"/>
    <property type="gene ID" value="CHLRE_11g467684v5"/>
</dbReference>
<feature type="compositionally biased region" description="Low complexity" evidence="1">
    <location>
        <begin position="614"/>
        <end position="623"/>
    </location>
</feature>
<feature type="region of interest" description="Disordered" evidence="1">
    <location>
        <begin position="135"/>
        <end position="161"/>
    </location>
</feature>
<feature type="compositionally biased region" description="Gly residues" evidence="1">
    <location>
        <begin position="682"/>
        <end position="691"/>
    </location>
</feature>
<accession>A0A2K3D7N9</accession>
<feature type="compositionally biased region" description="Polar residues" evidence="1">
    <location>
        <begin position="604"/>
        <end position="613"/>
    </location>
</feature>
<feature type="compositionally biased region" description="Pro residues" evidence="1">
    <location>
        <begin position="587"/>
        <end position="601"/>
    </location>
</feature>
<sequence>MAGAPGFKFMNLKTLREDTLAEAISSFAPGARVAVVGELRNSQPATGTTVESAPYLVASSIDLLDDINQTTELGGYSNTAATRSAAASDSASGDATPMKALFLIVSTTCGGPRSLPAATREELEAILFDSGNAGGGSSSDIAGSSTGSSNGSSSSSSSSSVPTLQSYVRYCSNGRAALSPDTSRVLDSVVIPCAGPVSAATSQPVWLTSRCQTGDMLGWGDAAVEAAKQQLGPDGLASYHHVVLVLPRDWRLPPSSDGAAVANGSGGGGCAGFTASGEVGVPRRNADGSPAYAFSWLSGERYPMFSNYFHEMSHNLGLLHAGTANGCQYCDATCVMGYCCDRVCPNAAHMWALGWADPASGPSAADAQGQGGDLGVTDGGAAAAAAMGGSLVLEGLTEGLTLPYRLPAQHSSDASFVMIDAAAATGGIRYFLSYRDGTTSGVYDSTVGSSLHVHGHLTGTARRRYTDTGAWMDSVHVAALAAGDVWRDEQTRLQVRAVAISGGEAVVRLCRAPVLQLAAGTAAPVNSSAANWSACDMPAGGSVSVTGGAEAIGVSSPAPSPAQGEPAGSAGQAQTTALATQQNVTPTPAPTPDPTTAPSPSPVRQAQASLRNNGSPTPTRSPSAPSPPQPDTPSSPSPPGPSGTPTSAEAAPAATGSKRKAKRASPSPPPWPSPSPETAPTPGGGGGGGGGKTRKQPTTSPRKRGNGAGRLRRLLGRAFE</sequence>
<evidence type="ECO:0000256" key="1">
    <source>
        <dbReference type="SAM" id="MobiDB-lite"/>
    </source>
</evidence>
<dbReference type="EMBL" id="CM008972">
    <property type="protein sequence ID" value="PNW76547.1"/>
    <property type="molecule type" value="Genomic_DNA"/>
</dbReference>
<protein>
    <recommendedName>
        <fullName evidence="2">Peptidase M11 gametolysin domain-containing protein</fullName>
    </recommendedName>
</protein>
<dbReference type="RefSeq" id="XP_042919433.1">
    <property type="nucleotide sequence ID" value="XM_043067436.1"/>
</dbReference>
<evidence type="ECO:0000313" key="3">
    <source>
        <dbReference type="EMBL" id="PNW76547.1"/>
    </source>
</evidence>
<feature type="compositionally biased region" description="Low complexity" evidence="1">
    <location>
        <begin position="643"/>
        <end position="656"/>
    </location>
</feature>
<dbReference type="KEGG" id="cre:CHLRE_11g467684v5"/>
<evidence type="ECO:0000259" key="2">
    <source>
        <dbReference type="Pfam" id="PF05548"/>
    </source>
</evidence>
<feature type="compositionally biased region" description="Low complexity" evidence="1">
    <location>
        <begin position="570"/>
        <end position="586"/>
    </location>
</feature>
<dbReference type="InParanoid" id="A0A2K3D7N9"/>